<comment type="caution">
    <text evidence="2">The sequence shown here is derived from an EMBL/GenBank/DDBJ whole genome shotgun (WGS) entry which is preliminary data.</text>
</comment>
<gene>
    <name evidence="2" type="ORF">SAMN04488507_100975</name>
    <name evidence="1" type="ORF">TFLO_1430</name>
</gene>
<keyword evidence="3" id="KW-1185">Reference proteome</keyword>
<dbReference type="Proteomes" id="UP000199686">
    <property type="component" value="Unassembled WGS sequence"/>
</dbReference>
<organism evidence="2 4">
    <name type="scientific">Trichococcus flocculiformis</name>
    <dbReference type="NCBI Taxonomy" id="82803"/>
    <lineage>
        <taxon>Bacteria</taxon>
        <taxon>Bacillati</taxon>
        <taxon>Bacillota</taxon>
        <taxon>Bacilli</taxon>
        <taxon>Lactobacillales</taxon>
        <taxon>Carnobacteriaceae</taxon>
        <taxon>Trichococcus</taxon>
    </lineage>
</organism>
<protein>
    <recommendedName>
        <fullName evidence="5">CD-NTase-associated protein 12/Pycsar effector protein TIR domain-containing protein</fullName>
    </recommendedName>
</protein>
<accession>A0AB38BGY3</accession>
<dbReference type="EMBL" id="FOQC01000009">
    <property type="protein sequence ID" value="SFH69493.1"/>
    <property type="molecule type" value="Genomic_DNA"/>
</dbReference>
<evidence type="ECO:0000313" key="3">
    <source>
        <dbReference type="Proteomes" id="UP000195947"/>
    </source>
</evidence>
<dbReference type="Proteomes" id="UP000195947">
    <property type="component" value="Unassembled WGS sequence"/>
</dbReference>
<reference evidence="2 4" key="2">
    <citation type="submission" date="2016-10" db="EMBL/GenBank/DDBJ databases">
        <authorList>
            <person name="Varghese N."/>
            <person name="Submissions S."/>
        </authorList>
    </citation>
    <scope>NUCLEOTIDE SEQUENCE [LARGE SCALE GENOMIC DNA]</scope>
    <source>
        <strain evidence="2 4">DSM 2094</strain>
    </source>
</reference>
<evidence type="ECO:0000313" key="4">
    <source>
        <dbReference type="Proteomes" id="UP000199686"/>
    </source>
</evidence>
<dbReference type="EMBL" id="FJMZ01000012">
    <property type="protein sequence ID" value="CZQ91417.1"/>
    <property type="molecule type" value="Genomic_DNA"/>
</dbReference>
<dbReference type="RefSeq" id="WP_086988905.1">
    <property type="nucleotide sequence ID" value="NZ_FJMZ01000012.1"/>
</dbReference>
<evidence type="ECO:0008006" key="5">
    <source>
        <dbReference type="Google" id="ProtNLM"/>
    </source>
</evidence>
<reference evidence="1 3" key="1">
    <citation type="submission" date="2016-02" db="EMBL/GenBank/DDBJ databases">
        <authorList>
            <person name="Strepis N."/>
        </authorList>
    </citation>
    <scope>NUCLEOTIDE SEQUENCE [LARGE SCALE GENOMIC DNA]</scope>
    <source>
        <strain evidence="1">Trichococcus flocculiformis</strain>
    </source>
</reference>
<dbReference type="AlphaFoldDB" id="A0AB38BGY3"/>
<sequence length="389" mass="45354">MNTIFFSWQSDLPNSDNRNFIEDVIKKSIKELNQNDFSLVLSIDKDTNQLAGSPDIANSILTKISKSSAFIADISIINDNSSDRKMPNPNVLFELGYAVKQLGWENVICLFNTDSGSLEELPFDLRNRRVLTYSIKNKVKSDEKKKLIQIFKGIIRDNERRMELSREIIDYYNVDIYNQMILLLKNISKLLRPEENHGGISFKQINLTLSIVESEVKDAIADNSHLGFTLFKDYSEIENNFNSLLNKIIQVKYFNDTHYLPLINLIKTLRKWNRIQNRYIYLNDFLRSSVISDIYKVVGSQTERKLLLKRLDDNNHDIGKVIDFGDFKSAYSEDDLISTFRFNNQRCLEIYSEFILEIVNNINTWIELNDGEFLIDNVSMEFSIKNKEN</sequence>
<proteinExistence type="predicted"/>
<evidence type="ECO:0000313" key="1">
    <source>
        <dbReference type="EMBL" id="CZQ91417.1"/>
    </source>
</evidence>
<name>A0AB38BGY3_9LACT</name>
<evidence type="ECO:0000313" key="2">
    <source>
        <dbReference type="EMBL" id="SFH69493.1"/>
    </source>
</evidence>